<keyword evidence="2" id="KW-0597">Phosphoprotein</keyword>
<name>A0A7Y0FMK8_9BACT</name>
<evidence type="ECO:0000256" key="2">
    <source>
        <dbReference type="PROSITE-ProRule" id="PRU00169"/>
    </source>
</evidence>
<reference evidence="4 5" key="1">
    <citation type="submission" date="2020-04" db="EMBL/GenBank/DDBJ databases">
        <title>Hymenobacter polaris sp. nov., isolated from Arctic soil.</title>
        <authorList>
            <person name="Dahal R.H."/>
        </authorList>
    </citation>
    <scope>NUCLEOTIDE SEQUENCE [LARGE SCALE GENOMIC DNA]</scope>
    <source>
        <strain evidence="4 5">RP-2-7</strain>
    </source>
</reference>
<evidence type="ECO:0000256" key="1">
    <source>
        <dbReference type="ARBA" id="ARBA00023125"/>
    </source>
</evidence>
<dbReference type="InterPro" id="IPR011006">
    <property type="entry name" value="CheY-like_superfamily"/>
</dbReference>
<dbReference type="RefSeq" id="WP_169531638.1">
    <property type="nucleotide sequence ID" value="NZ_JABBGH010000002.1"/>
</dbReference>
<keyword evidence="5" id="KW-1185">Reference proteome</keyword>
<dbReference type="Pfam" id="PF04397">
    <property type="entry name" value="LytTR"/>
    <property type="match status" value="1"/>
</dbReference>
<dbReference type="AlphaFoldDB" id="A0A7Y0FMK8"/>
<dbReference type="Gene3D" id="2.40.50.1020">
    <property type="entry name" value="LytTr DNA-binding domain"/>
    <property type="match status" value="1"/>
</dbReference>
<dbReference type="GO" id="GO:0005829">
    <property type="term" value="C:cytosol"/>
    <property type="evidence" value="ECO:0007669"/>
    <property type="project" value="TreeGrafter"/>
</dbReference>
<comment type="caution">
    <text evidence="4">The sequence shown here is derived from an EMBL/GenBank/DDBJ whole genome shotgun (WGS) entry which is preliminary data.</text>
</comment>
<protein>
    <submittedName>
        <fullName evidence="4">Response regulator transcription factor</fullName>
    </submittedName>
</protein>
<dbReference type="SMART" id="SM00448">
    <property type="entry name" value="REC"/>
    <property type="match status" value="1"/>
</dbReference>
<dbReference type="Gene3D" id="3.40.50.2300">
    <property type="match status" value="1"/>
</dbReference>
<dbReference type="GO" id="GO:0000156">
    <property type="term" value="F:phosphorelay response regulator activity"/>
    <property type="evidence" value="ECO:0007669"/>
    <property type="project" value="TreeGrafter"/>
</dbReference>
<dbReference type="InterPro" id="IPR039420">
    <property type="entry name" value="WalR-like"/>
</dbReference>
<keyword evidence="1" id="KW-0238">DNA-binding</keyword>
<dbReference type="InterPro" id="IPR001789">
    <property type="entry name" value="Sig_transdc_resp-reg_receiver"/>
</dbReference>
<dbReference type="GO" id="GO:0000976">
    <property type="term" value="F:transcription cis-regulatory region binding"/>
    <property type="evidence" value="ECO:0007669"/>
    <property type="project" value="TreeGrafter"/>
</dbReference>
<dbReference type="PANTHER" id="PTHR48111:SF69">
    <property type="entry name" value="RESPONSE REGULATOR RECEIVER"/>
    <property type="match status" value="1"/>
</dbReference>
<gene>
    <name evidence="4" type="ORF">HHL22_12285</name>
</gene>
<dbReference type="InterPro" id="IPR007492">
    <property type="entry name" value="LytTR_DNA-bd_dom"/>
</dbReference>
<evidence type="ECO:0000313" key="5">
    <source>
        <dbReference type="Proteomes" id="UP000559626"/>
    </source>
</evidence>
<sequence length="254" mass="28933">MRVLIIEDENLSARRLESQLLRYDPTLQVLDRLPSVARAVAWLQTNPVPDLLLLDIHLGDDVGFRIFEQVAVRPPVIFTTAYDEYMVQAFKVNSIDYLLKPIRYEELAAALDRYRVLRQQLATPPPDLAALLQLVARPAEPAYRDRFLVSAGSKLRSIEVGDIAYFFSESKVTFLAPQTGPALPLEYSLDKLTQLLNPRQFFRVSRQYLVGLPAITSVHAYSAGRLKLELRPAPRHEVFVSGDRVLDFKDWLGR</sequence>
<accession>A0A7Y0FMK8</accession>
<dbReference type="Proteomes" id="UP000559626">
    <property type="component" value="Unassembled WGS sequence"/>
</dbReference>
<evidence type="ECO:0000259" key="3">
    <source>
        <dbReference type="PROSITE" id="PS50110"/>
    </source>
</evidence>
<dbReference type="GO" id="GO:0006355">
    <property type="term" value="P:regulation of DNA-templated transcription"/>
    <property type="evidence" value="ECO:0007669"/>
    <property type="project" value="TreeGrafter"/>
</dbReference>
<dbReference type="PANTHER" id="PTHR48111">
    <property type="entry name" value="REGULATOR OF RPOS"/>
    <property type="match status" value="1"/>
</dbReference>
<dbReference type="EMBL" id="JABBGH010000002">
    <property type="protein sequence ID" value="NML65983.1"/>
    <property type="molecule type" value="Genomic_DNA"/>
</dbReference>
<feature type="modified residue" description="4-aspartylphosphate" evidence="2">
    <location>
        <position position="55"/>
    </location>
</feature>
<organism evidence="4 5">
    <name type="scientific">Hymenobacter polaris</name>
    <dbReference type="NCBI Taxonomy" id="2682546"/>
    <lineage>
        <taxon>Bacteria</taxon>
        <taxon>Pseudomonadati</taxon>
        <taxon>Bacteroidota</taxon>
        <taxon>Cytophagia</taxon>
        <taxon>Cytophagales</taxon>
        <taxon>Hymenobacteraceae</taxon>
        <taxon>Hymenobacter</taxon>
    </lineage>
</organism>
<dbReference type="SMART" id="SM00850">
    <property type="entry name" value="LytTR"/>
    <property type="match status" value="1"/>
</dbReference>
<dbReference type="GO" id="GO:0032993">
    <property type="term" value="C:protein-DNA complex"/>
    <property type="evidence" value="ECO:0007669"/>
    <property type="project" value="TreeGrafter"/>
</dbReference>
<dbReference type="Pfam" id="PF00072">
    <property type="entry name" value="Response_reg"/>
    <property type="match status" value="1"/>
</dbReference>
<feature type="domain" description="Response regulatory" evidence="3">
    <location>
        <begin position="2"/>
        <end position="115"/>
    </location>
</feature>
<dbReference type="SUPFAM" id="SSF52172">
    <property type="entry name" value="CheY-like"/>
    <property type="match status" value="1"/>
</dbReference>
<dbReference type="PROSITE" id="PS50110">
    <property type="entry name" value="RESPONSE_REGULATORY"/>
    <property type="match status" value="1"/>
</dbReference>
<evidence type="ECO:0000313" key="4">
    <source>
        <dbReference type="EMBL" id="NML65983.1"/>
    </source>
</evidence>
<proteinExistence type="predicted"/>